<proteinExistence type="inferred from homology"/>
<keyword evidence="7" id="KW-1185">Reference proteome</keyword>
<evidence type="ECO:0000256" key="3">
    <source>
        <dbReference type="ARBA" id="ARBA00022898"/>
    </source>
</evidence>
<evidence type="ECO:0000313" key="6">
    <source>
        <dbReference type="EMBL" id="CQR74826.1"/>
    </source>
</evidence>
<dbReference type="PANTHER" id="PTHR11808:SF90">
    <property type="entry name" value="CYSTATHIONINE GAMMA-SYNTHASE"/>
    <property type="match status" value="1"/>
</dbReference>
<dbReference type="PANTHER" id="PTHR11808">
    <property type="entry name" value="TRANS-SULFURATION ENZYME FAMILY MEMBER"/>
    <property type="match status" value="1"/>
</dbReference>
<dbReference type="PIRSF" id="PIRSF001434">
    <property type="entry name" value="CGS"/>
    <property type="match status" value="1"/>
</dbReference>
<dbReference type="GO" id="GO:0019346">
    <property type="term" value="P:transsulfuration"/>
    <property type="evidence" value="ECO:0007669"/>
    <property type="project" value="InterPro"/>
</dbReference>
<dbReference type="SUPFAM" id="SSF53383">
    <property type="entry name" value="PLP-dependent transferases"/>
    <property type="match status" value="1"/>
</dbReference>
<organism evidence="6 7">
    <name type="scientific">Sporomusa ovata</name>
    <dbReference type="NCBI Taxonomy" id="2378"/>
    <lineage>
        <taxon>Bacteria</taxon>
        <taxon>Bacillati</taxon>
        <taxon>Bacillota</taxon>
        <taxon>Negativicutes</taxon>
        <taxon>Selenomonadales</taxon>
        <taxon>Sporomusaceae</taxon>
        <taxon>Sporomusa</taxon>
    </lineage>
</organism>
<dbReference type="GO" id="GO:0030170">
    <property type="term" value="F:pyridoxal phosphate binding"/>
    <property type="evidence" value="ECO:0007669"/>
    <property type="project" value="InterPro"/>
</dbReference>
<dbReference type="GO" id="GO:0009086">
    <property type="term" value="P:methionine biosynthetic process"/>
    <property type="evidence" value="ECO:0007669"/>
    <property type="project" value="UniProtKB-ARBA"/>
</dbReference>
<dbReference type="FunFam" id="3.40.640.10:FF:000009">
    <property type="entry name" value="Cystathionine gamma-synthase homolog"/>
    <property type="match status" value="1"/>
</dbReference>
<keyword evidence="6" id="KW-0808">Transferase</keyword>
<dbReference type="EMBL" id="CTRP01000015">
    <property type="protein sequence ID" value="CQR74826.1"/>
    <property type="molecule type" value="Genomic_DNA"/>
</dbReference>
<dbReference type="InterPro" id="IPR015421">
    <property type="entry name" value="PyrdxlP-dep_Trfase_major"/>
</dbReference>
<dbReference type="GO" id="GO:0016846">
    <property type="term" value="F:carbon-sulfur lyase activity"/>
    <property type="evidence" value="ECO:0007669"/>
    <property type="project" value="TreeGrafter"/>
</dbReference>
<dbReference type="Proteomes" id="UP000049855">
    <property type="component" value="Unassembled WGS sequence"/>
</dbReference>
<evidence type="ECO:0000313" key="7">
    <source>
        <dbReference type="Proteomes" id="UP000049855"/>
    </source>
</evidence>
<accession>A0A0U1L551</accession>
<comment type="cofactor">
    <cofactor evidence="1 5">
        <name>pyridoxal 5'-phosphate</name>
        <dbReference type="ChEBI" id="CHEBI:597326"/>
    </cofactor>
</comment>
<dbReference type="AlphaFoldDB" id="A0A0U1L551"/>
<evidence type="ECO:0000256" key="1">
    <source>
        <dbReference type="ARBA" id="ARBA00001933"/>
    </source>
</evidence>
<dbReference type="Pfam" id="PF01053">
    <property type="entry name" value="Cys_Met_Meta_PP"/>
    <property type="match status" value="1"/>
</dbReference>
<evidence type="ECO:0000256" key="4">
    <source>
        <dbReference type="PIRSR" id="PIRSR001434-2"/>
    </source>
</evidence>
<name>A0A0U1L551_9FIRM</name>
<dbReference type="Gene3D" id="3.40.640.10">
    <property type="entry name" value="Type I PLP-dependent aspartate aminotransferase-like (Major domain)"/>
    <property type="match status" value="1"/>
</dbReference>
<dbReference type="Gene3D" id="3.90.1150.10">
    <property type="entry name" value="Aspartate Aminotransferase, domain 1"/>
    <property type="match status" value="1"/>
</dbReference>
<reference evidence="7" key="1">
    <citation type="submission" date="2015-03" db="EMBL/GenBank/DDBJ databases">
        <authorList>
            <person name="Nijsse Bart"/>
        </authorList>
    </citation>
    <scope>NUCLEOTIDE SEQUENCE [LARGE SCALE GENOMIC DNA]</scope>
</reference>
<dbReference type="EC" id="2.5.1.48" evidence="6"/>
<dbReference type="GO" id="GO:0005737">
    <property type="term" value="C:cytoplasm"/>
    <property type="evidence" value="ECO:0007669"/>
    <property type="project" value="TreeGrafter"/>
</dbReference>
<dbReference type="InterPro" id="IPR015424">
    <property type="entry name" value="PyrdxlP-dep_Trfase"/>
</dbReference>
<gene>
    <name evidence="6" type="ORF">SpAn4DRAFT_4183</name>
</gene>
<dbReference type="FunFam" id="3.90.1150.10:FF:000033">
    <property type="entry name" value="Cystathionine gamma-synthase"/>
    <property type="match status" value="1"/>
</dbReference>
<dbReference type="InterPro" id="IPR015422">
    <property type="entry name" value="PyrdxlP-dep_Trfase_small"/>
</dbReference>
<protein>
    <submittedName>
        <fullName evidence="6">Cystathionine gamma-synthase</fullName>
        <ecNumber evidence="6">2.5.1.48</ecNumber>
    </submittedName>
</protein>
<sequence>MKISTKIVQSGLVTDKTTGAISTPIYQTATFRHPELGCSTGYDYSRSRNPTRKAVEEAIATLEEGHAGFAFASGLAAITAILMLYRPGDHLIITEDCYGGTYRILEQLFTQFGLSATFVDTSDTHQVRQALQPSTKAILLETPTNPLMKIADIRAITSIACANNAQPIHVIVDNTFLSPYLQRPLTLGADIVIHSGSKYLSGHNDVICGLAVACDPALCEKIGFIQNATGAILGPQDSWLLLRGLKTLALRLRQQEENALAIAKWLTAHPNVTKVYYPGLADHPGREIQESQAAGYGGMLSFVVDHPRLPAQVLRKVKILQFAESLGGVESLITFPAVQTHADIPADTRERLGISDCLLRLSVGIEDVDDIIADLAQALEE</sequence>
<dbReference type="CDD" id="cd00614">
    <property type="entry name" value="CGS_like"/>
    <property type="match status" value="1"/>
</dbReference>
<keyword evidence="3 4" id="KW-0663">Pyridoxal phosphate</keyword>
<dbReference type="InterPro" id="IPR000277">
    <property type="entry name" value="Cys/Met-Metab_PyrdxlP-dep_enz"/>
</dbReference>
<evidence type="ECO:0000256" key="2">
    <source>
        <dbReference type="ARBA" id="ARBA00009077"/>
    </source>
</evidence>
<evidence type="ECO:0000256" key="5">
    <source>
        <dbReference type="RuleBase" id="RU362118"/>
    </source>
</evidence>
<feature type="modified residue" description="N6-(pyridoxal phosphate)lysine" evidence="4">
    <location>
        <position position="198"/>
    </location>
</feature>
<comment type="similarity">
    <text evidence="2 5">Belongs to the trans-sulfuration enzymes family.</text>
</comment>
<dbReference type="RefSeq" id="WP_021167765.1">
    <property type="nucleotide sequence ID" value="NZ_CTRP01000015.1"/>
</dbReference>
<dbReference type="GO" id="GO:0003962">
    <property type="term" value="F:cystathionine gamma-synthase activity"/>
    <property type="evidence" value="ECO:0007669"/>
    <property type="project" value="UniProtKB-EC"/>
</dbReference>